<dbReference type="GO" id="GO:0005524">
    <property type="term" value="F:ATP binding"/>
    <property type="evidence" value="ECO:0007669"/>
    <property type="project" value="UniProtKB-UniRule"/>
</dbReference>
<organism evidence="6 7">
    <name type="scientific">Streptomyces filipinensis</name>
    <dbReference type="NCBI Taxonomy" id="66887"/>
    <lineage>
        <taxon>Bacteria</taxon>
        <taxon>Bacillati</taxon>
        <taxon>Actinomycetota</taxon>
        <taxon>Actinomycetes</taxon>
        <taxon>Kitasatosporales</taxon>
        <taxon>Streptomycetaceae</taxon>
        <taxon>Streptomyces</taxon>
    </lineage>
</organism>
<dbReference type="PROSITE" id="PS50975">
    <property type="entry name" value="ATP_GRASP"/>
    <property type="match status" value="1"/>
</dbReference>
<name>A0A918M906_9ACTN</name>
<dbReference type="AlphaFoldDB" id="A0A918M906"/>
<proteinExistence type="predicted"/>
<keyword evidence="3 4" id="KW-0067">ATP-binding</keyword>
<dbReference type="InterPro" id="IPR052032">
    <property type="entry name" value="ATP-dep_AA_Ligase"/>
</dbReference>
<dbReference type="EMBL" id="BMTD01000002">
    <property type="protein sequence ID" value="GGU81685.1"/>
    <property type="molecule type" value="Genomic_DNA"/>
</dbReference>
<reference evidence="6" key="1">
    <citation type="journal article" date="2014" name="Int. J. Syst. Evol. Microbiol.">
        <title>Complete genome sequence of Corynebacterium casei LMG S-19264T (=DSM 44701T), isolated from a smear-ripened cheese.</title>
        <authorList>
            <consortium name="US DOE Joint Genome Institute (JGI-PGF)"/>
            <person name="Walter F."/>
            <person name="Albersmeier A."/>
            <person name="Kalinowski J."/>
            <person name="Ruckert C."/>
        </authorList>
    </citation>
    <scope>NUCLEOTIDE SEQUENCE</scope>
    <source>
        <strain evidence="6">JCM 4369</strain>
    </source>
</reference>
<evidence type="ECO:0000256" key="2">
    <source>
        <dbReference type="ARBA" id="ARBA00022741"/>
    </source>
</evidence>
<comment type="caution">
    <text evidence="6">The sequence shown here is derived from an EMBL/GenBank/DDBJ whole genome shotgun (WGS) entry which is preliminary data.</text>
</comment>
<dbReference type="GO" id="GO:0046872">
    <property type="term" value="F:metal ion binding"/>
    <property type="evidence" value="ECO:0007669"/>
    <property type="project" value="InterPro"/>
</dbReference>
<gene>
    <name evidence="6" type="ORF">GCM10010260_12680</name>
</gene>
<accession>A0A918M906</accession>
<dbReference type="Pfam" id="PF13535">
    <property type="entry name" value="ATP-grasp_4"/>
    <property type="match status" value="1"/>
</dbReference>
<evidence type="ECO:0000313" key="7">
    <source>
        <dbReference type="Proteomes" id="UP000618795"/>
    </source>
</evidence>
<dbReference type="PANTHER" id="PTHR43585:SF2">
    <property type="entry name" value="ATP-GRASP ENZYME FSQD"/>
    <property type="match status" value="1"/>
</dbReference>
<evidence type="ECO:0000256" key="3">
    <source>
        <dbReference type="ARBA" id="ARBA00022840"/>
    </source>
</evidence>
<dbReference type="Proteomes" id="UP000618795">
    <property type="component" value="Unassembled WGS sequence"/>
</dbReference>
<keyword evidence="1" id="KW-0436">Ligase</keyword>
<evidence type="ECO:0000256" key="1">
    <source>
        <dbReference type="ARBA" id="ARBA00022598"/>
    </source>
</evidence>
<dbReference type="Gene3D" id="3.30.470.20">
    <property type="entry name" value="ATP-grasp fold, B domain"/>
    <property type="match status" value="1"/>
</dbReference>
<feature type="domain" description="ATP-grasp" evidence="5">
    <location>
        <begin position="114"/>
        <end position="310"/>
    </location>
</feature>
<evidence type="ECO:0000313" key="6">
    <source>
        <dbReference type="EMBL" id="GGU81685.1"/>
    </source>
</evidence>
<protein>
    <recommendedName>
        <fullName evidence="5">ATP-grasp domain-containing protein</fullName>
    </recommendedName>
</protein>
<dbReference type="GO" id="GO:0016874">
    <property type="term" value="F:ligase activity"/>
    <property type="evidence" value="ECO:0007669"/>
    <property type="project" value="UniProtKB-KW"/>
</dbReference>
<dbReference type="PANTHER" id="PTHR43585">
    <property type="entry name" value="FUMIPYRROLE BIOSYNTHESIS PROTEIN C"/>
    <property type="match status" value="1"/>
</dbReference>
<dbReference type="InterPro" id="IPR011761">
    <property type="entry name" value="ATP-grasp"/>
</dbReference>
<keyword evidence="2 4" id="KW-0547">Nucleotide-binding</keyword>
<evidence type="ECO:0000259" key="5">
    <source>
        <dbReference type="PROSITE" id="PS50975"/>
    </source>
</evidence>
<dbReference type="RefSeq" id="WP_191871635.1">
    <property type="nucleotide sequence ID" value="NZ_BMTD01000002.1"/>
</dbReference>
<reference evidence="6" key="2">
    <citation type="submission" date="2020-09" db="EMBL/GenBank/DDBJ databases">
        <authorList>
            <person name="Sun Q."/>
            <person name="Ohkuma M."/>
        </authorList>
    </citation>
    <scope>NUCLEOTIDE SEQUENCE</scope>
    <source>
        <strain evidence="6">JCM 4369</strain>
    </source>
</reference>
<keyword evidence="7" id="KW-1185">Reference proteome</keyword>
<dbReference type="SUPFAM" id="SSF56059">
    <property type="entry name" value="Glutathione synthetase ATP-binding domain-like"/>
    <property type="match status" value="1"/>
</dbReference>
<sequence length="403" mass="43743">MNDFEGVLVFSRRGAGAVRAVVEVLREKGQRPVLVSERPNDPNRDLCDAHLVIDWDEQDLKHFVAAVEAAGVVPAGIVNVVESLMAWQIAVARLYGLPGGEKARETFLSKARVRTVMRDNGYSDLWFAGGFAGSFEVGSVPRYPVIVKPARDTGGSRLVRKADTPEELGAALDAIADAAGDETELVIEEYIEGVEFSVDGPVVDGVFHGIFVVEKTQHNEQRHHDAGLRLHPPVSAGVTTAARELSGKVGALCRDLEFSQGWLHVEGRAGAGGAVELVEINVRSGGGLYRVATRHACHIDPVDVVVSVALGQPSRTPRDTPRDCRLALIPFDADRVGDVVDITPLEEMKALPEVLDGYVLDSYRVYSLDYENFVAEFLVHGDDAAHLLDACRRVTSAFSYRIA</sequence>
<evidence type="ECO:0000256" key="4">
    <source>
        <dbReference type="PROSITE-ProRule" id="PRU00409"/>
    </source>
</evidence>